<evidence type="ECO:0000259" key="1">
    <source>
        <dbReference type="SMART" id="SM01321"/>
    </source>
</evidence>
<dbReference type="PANTHER" id="PTHR34322">
    <property type="entry name" value="TRANSPOSASE, Y1_TNP DOMAIN-CONTAINING"/>
    <property type="match status" value="1"/>
</dbReference>
<dbReference type="EMBL" id="MHOL01000002">
    <property type="protein sequence ID" value="OGZ63370.1"/>
    <property type="molecule type" value="Genomic_DNA"/>
</dbReference>
<evidence type="ECO:0000313" key="2">
    <source>
        <dbReference type="EMBL" id="OGZ63370.1"/>
    </source>
</evidence>
<dbReference type="InterPro" id="IPR036515">
    <property type="entry name" value="Transposase_17_sf"/>
</dbReference>
<protein>
    <recommendedName>
        <fullName evidence="1">Transposase IS200-like domain-containing protein</fullName>
    </recommendedName>
</protein>
<organism evidence="2 3">
    <name type="scientific">Candidatus Staskawiczbacteria bacterium RIFCSPHIGHO2_01_FULL_34_27</name>
    <dbReference type="NCBI Taxonomy" id="1802199"/>
    <lineage>
        <taxon>Bacteria</taxon>
        <taxon>Candidatus Staskawicziibacteriota</taxon>
    </lineage>
</organism>
<dbReference type="Pfam" id="PF01797">
    <property type="entry name" value="Y1_Tnp"/>
    <property type="match status" value="1"/>
</dbReference>
<gene>
    <name evidence="2" type="ORF">A2639_01735</name>
</gene>
<feature type="domain" description="Transposase IS200-like" evidence="1">
    <location>
        <begin position="9"/>
        <end position="126"/>
    </location>
</feature>
<dbReference type="GO" id="GO:0003677">
    <property type="term" value="F:DNA binding"/>
    <property type="evidence" value="ECO:0007669"/>
    <property type="project" value="InterPro"/>
</dbReference>
<proteinExistence type="predicted"/>
<dbReference type="AlphaFoldDB" id="A0A1G2HM75"/>
<accession>A0A1G2HM75</accession>
<evidence type="ECO:0000313" key="3">
    <source>
        <dbReference type="Proteomes" id="UP000178991"/>
    </source>
</evidence>
<dbReference type="Proteomes" id="UP000178991">
    <property type="component" value="Unassembled WGS sequence"/>
</dbReference>
<dbReference type="GO" id="GO:0004803">
    <property type="term" value="F:transposase activity"/>
    <property type="evidence" value="ECO:0007669"/>
    <property type="project" value="InterPro"/>
</dbReference>
<dbReference type="PANTHER" id="PTHR34322:SF2">
    <property type="entry name" value="TRANSPOSASE IS200-LIKE DOMAIN-CONTAINING PROTEIN"/>
    <property type="match status" value="1"/>
</dbReference>
<comment type="caution">
    <text evidence="2">The sequence shown here is derived from an EMBL/GenBank/DDBJ whole genome shotgun (WGS) entry which is preliminary data.</text>
</comment>
<dbReference type="SUPFAM" id="SSF143422">
    <property type="entry name" value="Transposase IS200-like"/>
    <property type="match status" value="1"/>
</dbReference>
<sequence length="225" mass="26641">MPRTARVDIGQEVYHILNRANARVQIFDNTKDYLDFEKILQEAVERFAMRLLTYCVMPNHWHLVVYPKQDKDLAKFMGWLTNTHTRRWHAAKKTTGQGHLYQGRYKSFLCQQDDHFITLMQYVERNPKKAGLCNFAQDWKWGSIWRRENGNKEQQKILSEWPVDIPKGYLELVNRASDKKIAEMEKIIDVTIEKGNPFGDSEWVKKIVKKFGLEQTLRTVGRPKK</sequence>
<dbReference type="SMART" id="SM01321">
    <property type="entry name" value="Y1_Tnp"/>
    <property type="match status" value="1"/>
</dbReference>
<dbReference type="GO" id="GO:0006313">
    <property type="term" value="P:DNA transposition"/>
    <property type="evidence" value="ECO:0007669"/>
    <property type="project" value="InterPro"/>
</dbReference>
<reference evidence="2 3" key="1">
    <citation type="journal article" date="2016" name="Nat. Commun.">
        <title>Thousands of microbial genomes shed light on interconnected biogeochemical processes in an aquifer system.</title>
        <authorList>
            <person name="Anantharaman K."/>
            <person name="Brown C.T."/>
            <person name="Hug L.A."/>
            <person name="Sharon I."/>
            <person name="Castelle C.J."/>
            <person name="Probst A.J."/>
            <person name="Thomas B.C."/>
            <person name="Singh A."/>
            <person name="Wilkins M.J."/>
            <person name="Karaoz U."/>
            <person name="Brodie E.L."/>
            <person name="Williams K.H."/>
            <person name="Hubbard S.S."/>
            <person name="Banfield J.F."/>
        </authorList>
    </citation>
    <scope>NUCLEOTIDE SEQUENCE [LARGE SCALE GENOMIC DNA]</scope>
</reference>
<dbReference type="Gene3D" id="3.30.70.1290">
    <property type="entry name" value="Transposase IS200-like"/>
    <property type="match status" value="1"/>
</dbReference>
<dbReference type="InterPro" id="IPR002686">
    <property type="entry name" value="Transposase_17"/>
</dbReference>
<name>A0A1G2HM75_9BACT</name>